<reference evidence="1" key="1">
    <citation type="submission" date="2021-06" db="EMBL/GenBank/DDBJ databases">
        <authorList>
            <person name="Hodson N. C."/>
            <person name="Mongue J. A."/>
            <person name="Jaron S. K."/>
        </authorList>
    </citation>
    <scope>NUCLEOTIDE SEQUENCE</scope>
</reference>
<dbReference type="Proteomes" id="UP000708208">
    <property type="component" value="Unassembled WGS sequence"/>
</dbReference>
<gene>
    <name evidence="1" type="ORF">AFUS01_LOCUS3164</name>
</gene>
<comment type="caution">
    <text evidence="1">The sequence shown here is derived from an EMBL/GenBank/DDBJ whole genome shotgun (WGS) entry which is preliminary data.</text>
</comment>
<dbReference type="AlphaFoldDB" id="A0A8J2JRF4"/>
<evidence type="ECO:0000313" key="1">
    <source>
        <dbReference type="EMBL" id="CAG7686255.1"/>
    </source>
</evidence>
<evidence type="ECO:0000313" key="2">
    <source>
        <dbReference type="Proteomes" id="UP000708208"/>
    </source>
</evidence>
<name>A0A8J2JRF4_9HEXA</name>
<proteinExistence type="predicted"/>
<sequence length="79" mass="8611">MTLSKEVLPVKESLSKCCFVIVDQAYPRLHPSHFESSPGIPPQLKGRGFTAACRSNTSVPVGCVQIVSNDNDHLIFTPN</sequence>
<organism evidence="1 2">
    <name type="scientific">Allacma fusca</name>
    <dbReference type="NCBI Taxonomy" id="39272"/>
    <lineage>
        <taxon>Eukaryota</taxon>
        <taxon>Metazoa</taxon>
        <taxon>Ecdysozoa</taxon>
        <taxon>Arthropoda</taxon>
        <taxon>Hexapoda</taxon>
        <taxon>Collembola</taxon>
        <taxon>Symphypleona</taxon>
        <taxon>Sminthuridae</taxon>
        <taxon>Allacma</taxon>
    </lineage>
</organism>
<dbReference type="EMBL" id="CAJVCH010018729">
    <property type="protein sequence ID" value="CAG7686255.1"/>
    <property type="molecule type" value="Genomic_DNA"/>
</dbReference>
<protein>
    <submittedName>
        <fullName evidence="1">Uncharacterized protein</fullName>
    </submittedName>
</protein>
<accession>A0A8J2JRF4</accession>
<keyword evidence="2" id="KW-1185">Reference proteome</keyword>